<dbReference type="GO" id="GO:0034388">
    <property type="term" value="C:Pwp2p-containing subcomplex of 90S preribosome"/>
    <property type="evidence" value="ECO:0007669"/>
    <property type="project" value="TreeGrafter"/>
</dbReference>
<dbReference type="InterPro" id="IPR036322">
    <property type="entry name" value="WD40_repeat_dom_sf"/>
</dbReference>
<dbReference type="PANTHER" id="PTHR22840">
    <property type="entry name" value="WD REPEAT-CONTAINING PROTEIN 36"/>
    <property type="match status" value="1"/>
</dbReference>
<keyword evidence="1 3" id="KW-0853">WD repeat</keyword>
<evidence type="ECO:0000313" key="7">
    <source>
        <dbReference type="Proteomes" id="UP001311799"/>
    </source>
</evidence>
<dbReference type="Gene3D" id="2.130.10.10">
    <property type="entry name" value="YVTN repeat-like/Quinoprotein amine dehydrogenase"/>
    <property type="match status" value="2"/>
</dbReference>
<dbReference type="Pfam" id="PF25168">
    <property type="entry name" value="Beta-prop_WDR36-Utp21_2nd"/>
    <property type="match status" value="1"/>
</dbReference>
<evidence type="ECO:0000259" key="5">
    <source>
        <dbReference type="Pfam" id="PF25171"/>
    </source>
</evidence>
<dbReference type="SUPFAM" id="SSF63825">
    <property type="entry name" value="YWTD domain"/>
    <property type="match status" value="1"/>
</dbReference>
<dbReference type="PROSITE" id="PS00678">
    <property type="entry name" value="WD_REPEATS_1"/>
    <property type="match status" value="1"/>
</dbReference>
<evidence type="ECO:0000256" key="1">
    <source>
        <dbReference type="ARBA" id="ARBA00022574"/>
    </source>
</evidence>
<evidence type="ECO:0000259" key="4">
    <source>
        <dbReference type="Pfam" id="PF04192"/>
    </source>
</evidence>
<dbReference type="GO" id="GO:0032040">
    <property type="term" value="C:small-subunit processome"/>
    <property type="evidence" value="ECO:0007669"/>
    <property type="project" value="InterPro"/>
</dbReference>
<dbReference type="EMBL" id="JAWDEY010000036">
    <property type="protein sequence ID" value="KAK6587887.1"/>
    <property type="molecule type" value="Genomic_DNA"/>
</dbReference>
<dbReference type="GO" id="GO:0006364">
    <property type="term" value="P:rRNA processing"/>
    <property type="evidence" value="ECO:0007669"/>
    <property type="project" value="InterPro"/>
</dbReference>
<dbReference type="PROSITE" id="PS50082">
    <property type="entry name" value="WD_REPEATS_2"/>
    <property type="match status" value="1"/>
</dbReference>
<dbReference type="InterPro" id="IPR015943">
    <property type="entry name" value="WD40/YVTN_repeat-like_dom_sf"/>
</dbReference>
<feature type="domain" description="WDR36/Utp21 N-terminal" evidence="5">
    <location>
        <begin position="35"/>
        <end position="320"/>
    </location>
</feature>
<dbReference type="InterPro" id="IPR001680">
    <property type="entry name" value="WD40_rpt"/>
</dbReference>
<evidence type="ECO:0000256" key="3">
    <source>
        <dbReference type="PROSITE-ProRule" id="PRU00221"/>
    </source>
</evidence>
<dbReference type="InterPro" id="IPR007319">
    <property type="entry name" value="WDR36/Utp21_C"/>
</dbReference>
<dbReference type="Pfam" id="PF25171">
    <property type="entry name" value="Beta-prop_WDR36-Utp21_1st"/>
    <property type="match status" value="1"/>
</dbReference>
<accession>A0AAV9XT49</accession>
<reference evidence="6 7" key="1">
    <citation type="submission" date="2023-10" db="EMBL/GenBank/DDBJ databases">
        <title>Comparative genomics analysis reveals potential genetic determinants of host preference in Cryptosporidium xiaoi.</title>
        <authorList>
            <person name="Xiao L."/>
            <person name="Li J."/>
        </authorList>
    </citation>
    <scope>NUCLEOTIDE SEQUENCE [LARGE SCALE GENOMIC DNA]</scope>
    <source>
        <strain evidence="6 7">52996</strain>
    </source>
</reference>
<dbReference type="SUPFAM" id="SSF50978">
    <property type="entry name" value="WD40 repeat-like"/>
    <property type="match status" value="2"/>
</dbReference>
<name>A0AAV9XT49_9CRYT</name>
<gene>
    <name evidence="6" type="ORF">RS030_81408</name>
</gene>
<dbReference type="AlphaFoldDB" id="A0AAV9XT49"/>
<dbReference type="SMART" id="SM00320">
    <property type="entry name" value="WD40"/>
    <property type="match status" value="5"/>
</dbReference>
<evidence type="ECO:0008006" key="8">
    <source>
        <dbReference type="Google" id="ProtNLM"/>
    </source>
</evidence>
<feature type="repeat" description="WD" evidence="3">
    <location>
        <begin position="243"/>
        <end position="284"/>
    </location>
</feature>
<comment type="caution">
    <text evidence="6">The sequence shown here is derived from an EMBL/GenBank/DDBJ whole genome shotgun (WGS) entry which is preliminary data.</text>
</comment>
<dbReference type="InterPro" id="IPR019775">
    <property type="entry name" value="WD40_repeat_CS"/>
</dbReference>
<dbReference type="Pfam" id="PF04192">
    <property type="entry name" value="Utp21"/>
    <property type="match status" value="1"/>
</dbReference>
<dbReference type="Proteomes" id="UP001311799">
    <property type="component" value="Unassembled WGS sequence"/>
</dbReference>
<dbReference type="PANTHER" id="PTHR22840:SF12">
    <property type="entry name" value="WD REPEAT-CONTAINING PROTEIN 36"/>
    <property type="match status" value="1"/>
</dbReference>
<dbReference type="InterPro" id="IPR059157">
    <property type="entry name" value="WDR36-Utp21_N"/>
</dbReference>
<organism evidence="6 7">
    <name type="scientific">Cryptosporidium xiaoi</name>
    <dbReference type="NCBI Taxonomy" id="659607"/>
    <lineage>
        <taxon>Eukaryota</taxon>
        <taxon>Sar</taxon>
        <taxon>Alveolata</taxon>
        <taxon>Apicomplexa</taxon>
        <taxon>Conoidasida</taxon>
        <taxon>Coccidia</taxon>
        <taxon>Eucoccidiorida</taxon>
        <taxon>Eimeriorina</taxon>
        <taxon>Cryptosporidiidae</taxon>
        <taxon>Cryptosporidium</taxon>
    </lineage>
</organism>
<evidence type="ECO:0000256" key="2">
    <source>
        <dbReference type="ARBA" id="ARBA00022737"/>
    </source>
</evidence>
<keyword evidence="2" id="KW-0677">Repeat</keyword>
<protein>
    <recommendedName>
        <fullName evidence="8">Small-subunit processome Utp21 domain-containing protein</fullName>
    </recommendedName>
</protein>
<proteinExistence type="predicted"/>
<keyword evidence="7" id="KW-1185">Reference proteome</keyword>
<feature type="domain" description="WDR36/Utp21 C-terminal" evidence="4">
    <location>
        <begin position="768"/>
        <end position="977"/>
    </location>
</feature>
<evidence type="ECO:0000313" key="6">
    <source>
        <dbReference type="EMBL" id="KAK6587887.1"/>
    </source>
</evidence>
<sequence>MRKESSNLLVPLHSIGFVTDDTPFCLEKIGDEYFIVVATGNYYQVYDLDQLRIKYISQRMNMRICNLTAKYESVYVSMGNKVEGYSRHEKIFELDEHLTNILGMLVLGEYFVSWDEETVLVSDLKSGFVINRLKLDLDINDKIVSVIHPETYLNKVLVVTSRGCELWNVNTNKKIHRFKSIDEILLGSRFNGFGLVNSKFEKTTKIISTAKSPHPDIIGVGTQNGFIYTLDIANDIVLVSLEHMPEQKGVTSMSFCTERALLGSGCENGDIVIWDLENARAIHILESVHESKVVKIQFVPGVSIFVTSGCDNALLEFVIDNIERPPRELRSRRGHLNSIGKMVFYNALPEKSCDLVCFSNYKNCGYLGKTSTIQQHQNRIFSQNTLKKKFNEKQQFPFNRIPPIIDFSFSESRHYDWPNIVTIHEGMHEVFIWSGHNFALTQRLLTLDNNFISNGNKQSKYGQSQNNYHGLTAKRRALPLAKAVSVSECGNYVVVGYENGSVYRFNLQSGVCSGELSFPKNSGIHLQTFEILYIHISLSTLVICVSRDLNGYYVTTWSIKPIKHLSTNNICKRLNLDDSKEGERFISKIFGYLLAFGFSDGKVLLYDFQSQVISREFQHNSHKITDIAISSDYRWIIVSTISGELFIYDMISSTLIDWVKFNSPVLCCVFDHSNSFIITSHDNSKGVLSVWANKRALTVSVGLDGLSSAPSEPFLIDDPPEKVLYFEDSETIIESNKDKKPQTLLGSDSELNLNSELNESKNIDLSQDKKLMSFSGIPFSTLQAILYIDEIKERNKPIEPPKKPESAPFFLPNTTEFSKLALKKEETETNNDKIDSTSSKIIDKNSADLTLRTELQEVLTNFDLKNIDDVTNLLKSKSPSGVNYLIRQLGPLSGGSFDEICKMILYFNHSILNRTDSELIQTYLNLFLTTHSATIIENKEEFQHIKGEIDRLNSLVLSDWDSLQNRLQSISCFLKFATNIQMD</sequence>